<accession>A0A937X5U6</accession>
<sequence>MARFSRRALGTAFLAALGALLGPACGGSSEDPGYTFPGGRRDETGRYRQGSNV</sequence>
<dbReference type="AlphaFoldDB" id="A0A937X5U6"/>
<evidence type="ECO:0000313" key="3">
    <source>
        <dbReference type="EMBL" id="MBM3274740.1"/>
    </source>
</evidence>
<feature type="signal peptide" evidence="2">
    <location>
        <begin position="1"/>
        <end position="26"/>
    </location>
</feature>
<dbReference type="EMBL" id="VGJX01000313">
    <property type="protein sequence ID" value="MBM3274740.1"/>
    <property type="molecule type" value="Genomic_DNA"/>
</dbReference>
<feature type="chain" id="PRO_5036908513" evidence="2">
    <location>
        <begin position="27"/>
        <end position="53"/>
    </location>
</feature>
<reference evidence="3 4" key="1">
    <citation type="submission" date="2019-03" db="EMBL/GenBank/DDBJ databases">
        <title>Lake Tanganyika Metagenome-Assembled Genomes (MAGs).</title>
        <authorList>
            <person name="Tran P."/>
        </authorList>
    </citation>
    <scope>NUCLEOTIDE SEQUENCE [LARGE SCALE GENOMIC DNA]</scope>
    <source>
        <strain evidence="3">K_DeepCast_65m_m2_236</strain>
    </source>
</reference>
<evidence type="ECO:0000313" key="4">
    <source>
        <dbReference type="Proteomes" id="UP000703893"/>
    </source>
</evidence>
<evidence type="ECO:0000256" key="2">
    <source>
        <dbReference type="SAM" id="SignalP"/>
    </source>
</evidence>
<protein>
    <submittedName>
        <fullName evidence="3">Uncharacterized protein</fullName>
    </submittedName>
</protein>
<feature type="region of interest" description="Disordered" evidence="1">
    <location>
        <begin position="25"/>
        <end position="53"/>
    </location>
</feature>
<evidence type="ECO:0000256" key="1">
    <source>
        <dbReference type="SAM" id="MobiDB-lite"/>
    </source>
</evidence>
<proteinExistence type="predicted"/>
<comment type="caution">
    <text evidence="3">The sequence shown here is derived from an EMBL/GenBank/DDBJ whole genome shotgun (WGS) entry which is preliminary data.</text>
</comment>
<organism evidence="3 4">
    <name type="scientific">Candidatus Tanganyikabacteria bacterium</name>
    <dbReference type="NCBI Taxonomy" id="2961651"/>
    <lineage>
        <taxon>Bacteria</taxon>
        <taxon>Bacillati</taxon>
        <taxon>Candidatus Sericytochromatia</taxon>
        <taxon>Candidatus Tanganyikabacteria</taxon>
    </lineage>
</organism>
<gene>
    <name evidence="3" type="ORF">FJZ00_06285</name>
</gene>
<name>A0A937X5U6_9BACT</name>
<dbReference type="Proteomes" id="UP000703893">
    <property type="component" value="Unassembled WGS sequence"/>
</dbReference>
<keyword evidence="2" id="KW-0732">Signal</keyword>